<dbReference type="Gene3D" id="3.30.70.590">
    <property type="entry name" value="Poly(A) polymerase predicted RNA binding domain"/>
    <property type="match status" value="2"/>
</dbReference>
<proteinExistence type="predicted"/>
<keyword evidence="6" id="KW-1185">Reference proteome</keyword>
<dbReference type="GO" id="GO:0003723">
    <property type="term" value="F:RNA binding"/>
    <property type="evidence" value="ECO:0007669"/>
    <property type="project" value="InterPro"/>
</dbReference>
<dbReference type="AlphaFoldDB" id="A0A1X0Q9L9"/>
<dbReference type="VEuPathDB" id="MicrosporidiaDB:HERIO_1612"/>
<dbReference type="Proteomes" id="UP000192356">
    <property type="component" value="Unassembled WGS sequence"/>
</dbReference>
<keyword evidence="3" id="KW-0067">ATP-binding</keyword>
<organism evidence="5 6">
    <name type="scientific">Hepatospora eriocheir</name>
    <dbReference type="NCBI Taxonomy" id="1081669"/>
    <lineage>
        <taxon>Eukaryota</taxon>
        <taxon>Fungi</taxon>
        <taxon>Fungi incertae sedis</taxon>
        <taxon>Microsporidia</taxon>
        <taxon>Hepatosporidae</taxon>
        <taxon>Hepatospora</taxon>
    </lineage>
</organism>
<dbReference type="GO" id="GO:0031123">
    <property type="term" value="P:RNA 3'-end processing"/>
    <property type="evidence" value="ECO:0007669"/>
    <property type="project" value="InterPro"/>
</dbReference>
<dbReference type="OrthoDB" id="412748at2759"/>
<accession>A0A1X0Q9L9</accession>
<evidence type="ECO:0000259" key="4">
    <source>
        <dbReference type="Pfam" id="PF04926"/>
    </source>
</evidence>
<dbReference type="SUPFAM" id="SSF55003">
    <property type="entry name" value="PAP/Archaeal CCA-adding enzyme, C-terminal domain"/>
    <property type="match status" value="1"/>
</dbReference>
<evidence type="ECO:0000256" key="3">
    <source>
        <dbReference type="ARBA" id="ARBA00022840"/>
    </source>
</evidence>
<keyword evidence="1" id="KW-0808">Transferase</keyword>
<evidence type="ECO:0000313" key="5">
    <source>
        <dbReference type="EMBL" id="ORD96472.1"/>
    </source>
</evidence>
<dbReference type="GO" id="GO:0016779">
    <property type="term" value="F:nucleotidyltransferase activity"/>
    <property type="evidence" value="ECO:0007669"/>
    <property type="project" value="InterPro"/>
</dbReference>
<protein>
    <recommendedName>
        <fullName evidence="4">Poly(A) polymerase RNA-binding domain-containing protein</fullName>
    </recommendedName>
</protein>
<name>A0A1X0Q9L9_9MICR</name>
<gene>
    <name evidence="5" type="ORF">HERIO_1612</name>
</gene>
<dbReference type="InterPro" id="IPR007010">
    <property type="entry name" value="PolA_pol_RNA-bd_dom"/>
</dbReference>
<dbReference type="GO" id="GO:0005524">
    <property type="term" value="F:ATP binding"/>
    <property type="evidence" value="ECO:0007669"/>
    <property type="project" value="UniProtKB-KW"/>
</dbReference>
<keyword evidence="2" id="KW-0547">Nucleotide-binding</keyword>
<evidence type="ECO:0000313" key="6">
    <source>
        <dbReference type="Proteomes" id="UP000192356"/>
    </source>
</evidence>
<sequence length="109" mass="12802">MDDKSYKLWHGFIESKIRVLATKLETIGDIEGAIPLPKAFKIDNTSTFFIGIDVLKFKNTTRRVFGDIPVREFIEFVCEWSEKSSDMKIEINTAKRHDIKEFLRNYLKK</sequence>
<dbReference type="Pfam" id="PF04926">
    <property type="entry name" value="PAP_RNA-bind"/>
    <property type="match status" value="1"/>
</dbReference>
<dbReference type="InterPro" id="IPR011068">
    <property type="entry name" value="NuclTrfase_I-like_C"/>
</dbReference>
<reference evidence="5 6" key="1">
    <citation type="journal article" date="2017" name="Environ. Microbiol.">
        <title>Decay of the glycolytic pathway and adaptation to intranuclear parasitism within Enterocytozoonidae microsporidia.</title>
        <authorList>
            <person name="Wiredu Boakye D."/>
            <person name="Jaroenlak P."/>
            <person name="Prachumwat A."/>
            <person name="Williams T.A."/>
            <person name="Bateman K.S."/>
            <person name="Itsathitphaisarn O."/>
            <person name="Sritunyalucksana K."/>
            <person name="Paszkiewicz K.H."/>
            <person name="Moore K.A."/>
            <person name="Stentiford G.D."/>
            <person name="Williams B.A."/>
        </authorList>
    </citation>
    <scope>NUCLEOTIDE SEQUENCE [LARGE SCALE GENOMIC DNA]</scope>
    <source>
        <strain evidence="5 6">GB1</strain>
    </source>
</reference>
<comment type="caution">
    <text evidence="5">The sequence shown here is derived from an EMBL/GenBank/DDBJ whole genome shotgun (WGS) entry which is preliminary data.</text>
</comment>
<dbReference type="EMBL" id="LVKB01000086">
    <property type="protein sequence ID" value="ORD96472.1"/>
    <property type="molecule type" value="Genomic_DNA"/>
</dbReference>
<feature type="domain" description="Poly(A) polymerase RNA-binding" evidence="4">
    <location>
        <begin position="3"/>
        <end position="41"/>
    </location>
</feature>
<evidence type="ECO:0000256" key="2">
    <source>
        <dbReference type="ARBA" id="ARBA00022741"/>
    </source>
</evidence>
<evidence type="ECO:0000256" key="1">
    <source>
        <dbReference type="ARBA" id="ARBA00022679"/>
    </source>
</evidence>